<protein>
    <recommendedName>
        <fullName evidence="6">ABC-2 type transporter transmembrane domain-containing protein</fullName>
    </recommendedName>
</protein>
<feature type="domain" description="ABC-2 type transporter transmembrane" evidence="6">
    <location>
        <begin position="24"/>
        <end position="168"/>
    </location>
</feature>
<evidence type="ECO:0000256" key="1">
    <source>
        <dbReference type="ARBA" id="ARBA00004141"/>
    </source>
</evidence>
<evidence type="ECO:0000259" key="6">
    <source>
        <dbReference type="Pfam" id="PF12698"/>
    </source>
</evidence>
<feature type="transmembrane region" description="Helical" evidence="5">
    <location>
        <begin position="689"/>
        <end position="708"/>
    </location>
</feature>
<dbReference type="InterPro" id="IPR017500">
    <property type="entry name" value="Phage_infect_YhgE_N"/>
</dbReference>
<dbReference type="EMBL" id="BAVZ01000005">
    <property type="protein sequence ID" value="GAF08058.1"/>
    <property type="molecule type" value="Genomic_DNA"/>
</dbReference>
<proteinExistence type="predicted"/>
<organism evidence="7 8">
    <name type="scientific">Paenibacillus pini JCM 16418</name>
    <dbReference type="NCBI Taxonomy" id="1236976"/>
    <lineage>
        <taxon>Bacteria</taxon>
        <taxon>Bacillati</taxon>
        <taxon>Bacillota</taxon>
        <taxon>Bacilli</taxon>
        <taxon>Bacillales</taxon>
        <taxon>Paenibacillaceae</taxon>
        <taxon>Paenibacillus</taxon>
    </lineage>
</organism>
<evidence type="ECO:0000313" key="7">
    <source>
        <dbReference type="EMBL" id="GAF08058.1"/>
    </source>
</evidence>
<dbReference type="GO" id="GO:0140359">
    <property type="term" value="F:ABC-type transporter activity"/>
    <property type="evidence" value="ECO:0007669"/>
    <property type="project" value="InterPro"/>
</dbReference>
<feature type="transmembrane region" description="Helical" evidence="5">
    <location>
        <begin position="20"/>
        <end position="43"/>
    </location>
</feature>
<feature type="transmembrane region" description="Helical" evidence="5">
    <location>
        <begin position="747"/>
        <end position="767"/>
    </location>
</feature>
<dbReference type="GO" id="GO:0016020">
    <property type="term" value="C:membrane"/>
    <property type="evidence" value="ECO:0007669"/>
    <property type="project" value="UniProtKB-SubCell"/>
</dbReference>
<dbReference type="eggNOG" id="COG1511">
    <property type="taxonomic scope" value="Bacteria"/>
</dbReference>
<keyword evidence="4 5" id="KW-0472">Membrane</keyword>
<dbReference type="InterPro" id="IPR013525">
    <property type="entry name" value="ABC2_TM"/>
</dbReference>
<dbReference type="NCBIfam" id="TIGR03062">
    <property type="entry name" value="pip_yhgE_Cterm"/>
    <property type="match status" value="1"/>
</dbReference>
<evidence type="ECO:0000256" key="2">
    <source>
        <dbReference type="ARBA" id="ARBA00022692"/>
    </source>
</evidence>
<evidence type="ECO:0000256" key="4">
    <source>
        <dbReference type="ARBA" id="ARBA00023136"/>
    </source>
</evidence>
<comment type="caution">
    <text evidence="7">The sequence shown here is derived from an EMBL/GenBank/DDBJ whole genome shotgun (WGS) entry which is preliminary data.</text>
</comment>
<dbReference type="Pfam" id="PF12698">
    <property type="entry name" value="ABC2_membrane_3"/>
    <property type="match status" value="2"/>
</dbReference>
<gene>
    <name evidence="7" type="ORF">JCM16418_2095</name>
</gene>
<dbReference type="AlphaFoldDB" id="W7YK43"/>
<evidence type="ECO:0000256" key="3">
    <source>
        <dbReference type="ARBA" id="ARBA00022989"/>
    </source>
</evidence>
<dbReference type="PANTHER" id="PTHR43077:SF5">
    <property type="entry name" value="PHAGE INFECTION PROTEIN"/>
    <property type="match status" value="1"/>
</dbReference>
<keyword evidence="3 5" id="KW-1133">Transmembrane helix</keyword>
<name>W7YK43_9BACL</name>
<dbReference type="NCBIfam" id="TIGR03057">
    <property type="entry name" value="xxxLxxG_by_4"/>
    <property type="match status" value="3"/>
</dbReference>
<evidence type="ECO:0000313" key="8">
    <source>
        <dbReference type="Proteomes" id="UP000019364"/>
    </source>
</evidence>
<dbReference type="RefSeq" id="WP_036648113.1">
    <property type="nucleotide sequence ID" value="NZ_BAVZ01000005.1"/>
</dbReference>
<accession>W7YK43</accession>
<keyword evidence="2 5" id="KW-0812">Transmembrane</keyword>
<sequence length="782" mass="82292">MKSLSVFFKDMAATARNKKLLISMIAVLFIPVMYSGLFLTAFWDPYGKMSELPVAVVNSDEGAQYSGKTLEVGNDLVTELKKSDDFQWEFVSRAEADKGTADNHYYMTIVIPKDFSSKATTVLDEKPQPSEIIFEPNEGYNFLASQIGGTAVKQIKAQVSAKVTEAYANTLFEQIETVSGGLKDAGDGATEIKDGVVKLDDGAIKLKDNLGKLVEGTVRLKEGIQPLSKGAGDLQQGASKLADGSSTLVGGLTQLEAAHKQLEEGASKSHAGSTQLKNGLVASEAGSAKLSAGLKTAVDGSNKLQTGLKSTLEGSDKLQTGLKSSEAGSAKLEQSLKVSEQGSAQVAAGAQSVAQGLKQLTEGSPELANNPAVQKLLAASQAVAKGSEELHQGQQQLSTGATQLHQAQQQLSGGSAQLHQGVQQLSSGAMQLGKGAKQLTQGADELHKGQQSLVKGATQLDAGQAKLADGLKLFGTKLSEATAGTKQLAAGAIQLASGSEKLKGGMSQLGGGVDTIADGSKQLNTGAGQLEEGLSKLTSGSGELASKLNEVAQKTAAVKATDANVNMFAEPVQIQEHKINKVPNYGTGFSPYFLSLGLFVGALISTIVIPIRDTSVLGASGFNRFISRTFSFALMSVIQTLLAGVVLLYGLKLEVQSVSLFYLFSFITSLTFMFMIQAIVTWLDQPGRFVIIILLIFQLTTSAGTFPLELIPGWMKVLNPLLPMTYSVAGYKAVISTGDFTFMWKQAGVLGAVGIVFLASTLVYFLMKSHKSTLEQSNTVSA</sequence>
<dbReference type="STRING" id="1236976.JCM16418_2095"/>
<dbReference type="PANTHER" id="PTHR43077">
    <property type="entry name" value="TRANSPORT PERMEASE YVFS-RELATED"/>
    <property type="match status" value="1"/>
</dbReference>
<dbReference type="Gene3D" id="1.10.287.950">
    <property type="entry name" value="Methyl-accepting chemotaxis protein"/>
    <property type="match status" value="2"/>
</dbReference>
<dbReference type="InterPro" id="IPR023908">
    <property type="entry name" value="xxxLxxG_rpt"/>
</dbReference>
<dbReference type="OrthoDB" id="9811483at2"/>
<feature type="domain" description="ABC-2 type transporter transmembrane" evidence="6">
    <location>
        <begin position="534"/>
        <end position="759"/>
    </location>
</feature>
<dbReference type="InterPro" id="IPR051328">
    <property type="entry name" value="T7SS_ABC-Transporter"/>
</dbReference>
<comment type="subcellular location">
    <subcellularLocation>
        <location evidence="1">Membrane</location>
        <topology evidence="1">Multi-pass membrane protein</topology>
    </subcellularLocation>
</comment>
<feature type="transmembrane region" description="Helical" evidence="5">
    <location>
        <begin position="630"/>
        <end position="649"/>
    </location>
</feature>
<dbReference type="Gene3D" id="3.40.1710.10">
    <property type="entry name" value="abc type-2 transporter like domain"/>
    <property type="match status" value="1"/>
</dbReference>
<dbReference type="NCBIfam" id="TIGR03061">
    <property type="entry name" value="pip_yhgE_Nterm"/>
    <property type="match status" value="1"/>
</dbReference>
<dbReference type="InterPro" id="IPR017501">
    <property type="entry name" value="Phage_infect_YhgE_C"/>
</dbReference>
<feature type="transmembrane region" description="Helical" evidence="5">
    <location>
        <begin position="661"/>
        <end position="682"/>
    </location>
</feature>
<dbReference type="Proteomes" id="UP000019364">
    <property type="component" value="Unassembled WGS sequence"/>
</dbReference>
<reference evidence="7 8" key="1">
    <citation type="journal article" date="2014" name="Genome Announc.">
        <title>Draft Genome Sequence of Paenibacillus pini JCM 16418T, Isolated from the Rhizosphere of Pine Tree.</title>
        <authorList>
            <person name="Yuki M."/>
            <person name="Oshima K."/>
            <person name="Suda W."/>
            <person name="Oshida Y."/>
            <person name="Kitamura K."/>
            <person name="Iida Y."/>
            <person name="Hattori M."/>
            <person name="Ohkuma M."/>
        </authorList>
    </citation>
    <scope>NUCLEOTIDE SEQUENCE [LARGE SCALE GENOMIC DNA]</scope>
    <source>
        <strain evidence="7 8">JCM 16418</strain>
    </source>
</reference>
<keyword evidence="8" id="KW-1185">Reference proteome</keyword>
<evidence type="ECO:0000256" key="5">
    <source>
        <dbReference type="SAM" id="Phobius"/>
    </source>
</evidence>
<feature type="transmembrane region" description="Helical" evidence="5">
    <location>
        <begin position="589"/>
        <end position="609"/>
    </location>
</feature>